<name>A0A9X0CLF7_9CNID</name>
<protein>
    <submittedName>
        <fullName evidence="1">Uncharacterized protein</fullName>
    </submittedName>
</protein>
<dbReference type="SUPFAM" id="SSF50978">
    <property type="entry name" value="WD40 repeat-like"/>
    <property type="match status" value="1"/>
</dbReference>
<dbReference type="Proteomes" id="UP001163046">
    <property type="component" value="Unassembled WGS sequence"/>
</dbReference>
<keyword evidence="2" id="KW-1185">Reference proteome</keyword>
<dbReference type="InterPro" id="IPR015943">
    <property type="entry name" value="WD40/YVTN_repeat-like_dom_sf"/>
</dbReference>
<organism evidence="1 2">
    <name type="scientific">Desmophyllum pertusum</name>
    <dbReference type="NCBI Taxonomy" id="174260"/>
    <lineage>
        <taxon>Eukaryota</taxon>
        <taxon>Metazoa</taxon>
        <taxon>Cnidaria</taxon>
        <taxon>Anthozoa</taxon>
        <taxon>Hexacorallia</taxon>
        <taxon>Scleractinia</taxon>
        <taxon>Caryophylliina</taxon>
        <taxon>Caryophylliidae</taxon>
        <taxon>Desmophyllum</taxon>
    </lineage>
</organism>
<dbReference type="OrthoDB" id="5990208at2759"/>
<comment type="caution">
    <text evidence="1">The sequence shown here is derived from an EMBL/GenBank/DDBJ whole genome shotgun (WGS) entry which is preliminary data.</text>
</comment>
<dbReference type="InterPro" id="IPR036322">
    <property type="entry name" value="WD40_repeat_dom_sf"/>
</dbReference>
<reference evidence="1" key="1">
    <citation type="submission" date="2023-01" db="EMBL/GenBank/DDBJ databases">
        <title>Genome assembly of the deep-sea coral Lophelia pertusa.</title>
        <authorList>
            <person name="Herrera S."/>
            <person name="Cordes E."/>
        </authorList>
    </citation>
    <scope>NUCLEOTIDE SEQUENCE</scope>
    <source>
        <strain evidence="1">USNM1676648</strain>
        <tissue evidence="1">Polyp</tissue>
    </source>
</reference>
<sequence length="260" mass="29333">MKEPLESSQFSCMVSPADRSELSPVLMMACFQHHVEGENNKVRCVSMSSYEPSTEKDVTLLKNKRDVLAVCLAHLVVIWTVVPGLQWTVLHKWTLPTDGAEEFMSVQVVPMNSHVVLLVGGISMVEMEGDYSFNLKHDDKRSEKASFSTMCLLHDTTMERNIDVDVELFIGNRTSHLVMLTKWTLDSFCLLVEQQQSFTPITTDSDLLSLQAVRGSHCLLLGTTDDKLFLWNHKTCQQLRSICLHTMGFGQLSCLKAFTD</sequence>
<evidence type="ECO:0000313" key="2">
    <source>
        <dbReference type="Proteomes" id="UP001163046"/>
    </source>
</evidence>
<dbReference type="AlphaFoldDB" id="A0A9X0CLF7"/>
<gene>
    <name evidence="1" type="ORF">OS493_013150</name>
</gene>
<accession>A0A9X0CLF7</accession>
<dbReference type="Gene3D" id="2.130.10.10">
    <property type="entry name" value="YVTN repeat-like/Quinoprotein amine dehydrogenase"/>
    <property type="match status" value="1"/>
</dbReference>
<evidence type="ECO:0000313" key="1">
    <source>
        <dbReference type="EMBL" id="KAJ7362061.1"/>
    </source>
</evidence>
<proteinExistence type="predicted"/>
<dbReference type="EMBL" id="MU827307">
    <property type="protein sequence ID" value="KAJ7362061.1"/>
    <property type="molecule type" value="Genomic_DNA"/>
</dbReference>